<reference evidence="1" key="1">
    <citation type="submission" date="2014-05" db="EMBL/GenBank/DDBJ databases">
        <title>The transcriptome of the halophilic microalga Tetraselmis sp. GSL018 isolated from the Great Salt Lake, Utah.</title>
        <authorList>
            <person name="Jinkerson R.E."/>
            <person name="D'Adamo S."/>
            <person name="Posewitz M.C."/>
        </authorList>
    </citation>
    <scope>NUCLEOTIDE SEQUENCE</scope>
    <source>
        <strain evidence="1">GSL018</strain>
    </source>
</reference>
<dbReference type="EMBL" id="GBEZ01001366">
    <property type="protein sequence ID" value="JAC83600.1"/>
    <property type="molecule type" value="Transcribed_RNA"/>
</dbReference>
<evidence type="ECO:0000313" key="1">
    <source>
        <dbReference type="EMBL" id="JAC83600.1"/>
    </source>
</evidence>
<dbReference type="AlphaFoldDB" id="A0A061SL70"/>
<organism evidence="1">
    <name type="scientific">Tetraselmis sp. GSL018</name>
    <dbReference type="NCBI Taxonomy" id="582737"/>
    <lineage>
        <taxon>Eukaryota</taxon>
        <taxon>Viridiplantae</taxon>
        <taxon>Chlorophyta</taxon>
        <taxon>core chlorophytes</taxon>
        <taxon>Chlorodendrophyceae</taxon>
        <taxon>Chlorodendrales</taxon>
        <taxon>Chlorodendraceae</taxon>
        <taxon>Tetraselmis</taxon>
    </lineage>
</organism>
<proteinExistence type="predicted"/>
<gene>
    <name evidence="1" type="ORF">TSPGSL018_2945</name>
</gene>
<protein>
    <submittedName>
        <fullName evidence="1">Uncharacterized protein</fullName>
    </submittedName>
</protein>
<name>A0A061SL70_9CHLO</name>
<accession>A0A061SL70</accession>
<sequence length="167" mass="19221">MERPTRLRSLLLRYMLYESVLKPSTWSHALFNDRERTTAWIRFCLEELRKTQFWCREAPKTLIFLGSSGRDYPVVPLATAKVLKDGLAHENFRVVFVEAVKPVAAAVQNCLSDSGLSDICTVTRDTQEATGMNGENRTPWSFENLLNSIAYQWKSFLLYDIVSIPQR</sequence>